<comment type="similarity">
    <text evidence="1">Belongs to the universal stress protein A family.</text>
</comment>
<evidence type="ECO:0000259" key="2">
    <source>
        <dbReference type="Pfam" id="PF00582"/>
    </source>
</evidence>
<dbReference type="PRINTS" id="PR01438">
    <property type="entry name" value="UNVRSLSTRESS"/>
</dbReference>
<feature type="domain" description="UspA" evidence="2">
    <location>
        <begin position="65"/>
        <end position="142"/>
    </location>
</feature>
<dbReference type="Gene3D" id="3.40.50.12370">
    <property type="match status" value="1"/>
</dbReference>
<dbReference type="Pfam" id="PF00582">
    <property type="entry name" value="Usp"/>
    <property type="match status" value="1"/>
</dbReference>
<organism evidence="3 4">
    <name type="scientific">Comamonas aquatica</name>
    <dbReference type="NCBI Taxonomy" id="225991"/>
    <lineage>
        <taxon>Bacteria</taxon>
        <taxon>Pseudomonadati</taxon>
        <taxon>Pseudomonadota</taxon>
        <taxon>Betaproteobacteria</taxon>
        <taxon>Burkholderiales</taxon>
        <taxon>Comamonadaceae</taxon>
        <taxon>Comamonas</taxon>
    </lineage>
</organism>
<gene>
    <name evidence="3" type="ORF">GHA_03238</name>
</gene>
<dbReference type="AlphaFoldDB" id="A0AA35DBU8"/>
<sequence>MEQVVRSLHKPILTVTEGFKEPQRVMIAFDGSTVTRRGVEMVAGSPLFRGLPITLLMSGKESQDAPKQLDWAKTTLEASGFNVTASLIPGDAENIIAKTVKEQSIDMLIMGAFGHSPLRTLMFGSKTADLLRSSTVPTLLLR</sequence>
<evidence type="ECO:0000256" key="1">
    <source>
        <dbReference type="ARBA" id="ARBA00008791"/>
    </source>
</evidence>
<comment type="caution">
    <text evidence="3">The sequence shown here is derived from an EMBL/GenBank/DDBJ whole genome shotgun (WGS) entry which is preliminary data.</text>
</comment>
<reference evidence="3" key="1">
    <citation type="submission" date="2020-05" db="EMBL/GenBank/DDBJ databases">
        <authorList>
            <person name="Delgado-Blas J."/>
        </authorList>
    </citation>
    <scope>NUCLEOTIDE SEQUENCE</scope>
    <source>
        <strain evidence="3">BB1454</strain>
    </source>
</reference>
<dbReference type="PANTHER" id="PTHR46268:SF15">
    <property type="entry name" value="UNIVERSAL STRESS PROTEIN HP_0031"/>
    <property type="match status" value="1"/>
</dbReference>
<dbReference type="PANTHER" id="PTHR46268">
    <property type="entry name" value="STRESS RESPONSE PROTEIN NHAX"/>
    <property type="match status" value="1"/>
</dbReference>
<name>A0AA35DBU8_9BURK</name>
<dbReference type="Proteomes" id="UP000834458">
    <property type="component" value="Unassembled WGS sequence"/>
</dbReference>
<dbReference type="InterPro" id="IPR006015">
    <property type="entry name" value="Universal_stress_UspA"/>
</dbReference>
<dbReference type="SUPFAM" id="SSF52402">
    <property type="entry name" value="Adenine nucleotide alpha hydrolases-like"/>
    <property type="match status" value="1"/>
</dbReference>
<dbReference type="CDD" id="cd00293">
    <property type="entry name" value="USP-like"/>
    <property type="match status" value="1"/>
</dbReference>
<dbReference type="EMBL" id="CAHPSC010000061">
    <property type="protein sequence ID" value="CAB5706574.1"/>
    <property type="molecule type" value="Genomic_DNA"/>
</dbReference>
<evidence type="ECO:0000313" key="4">
    <source>
        <dbReference type="Proteomes" id="UP000834458"/>
    </source>
</evidence>
<accession>A0AA35DBU8</accession>
<dbReference type="InterPro" id="IPR006016">
    <property type="entry name" value="UspA"/>
</dbReference>
<proteinExistence type="inferred from homology"/>
<protein>
    <submittedName>
        <fullName evidence="3">Universal stress protein family</fullName>
    </submittedName>
</protein>
<evidence type="ECO:0000313" key="3">
    <source>
        <dbReference type="EMBL" id="CAB5706574.1"/>
    </source>
</evidence>